<gene>
    <name evidence="14" type="ordered locus">BMA10229_2132</name>
</gene>
<dbReference type="InterPro" id="IPR000390">
    <property type="entry name" value="Small_drug/metabolite_transptr"/>
</dbReference>
<dbReference type="KEGG" id="bml:BMA10229_2132"/>
<protein>
    <submittedName>
        <fullName evidence="14">Putative membrane protein</fullName>
    </submittedName>
</protein>
<evidence type="ECO:0000256" key="12">
    <source>
        <dbReference type="SAM" id="Phobius"/>
    </source>
</evidence>
<feature type="region of interest" description="Disordered" evidence="11">
    <location>
        <begin position="30"/>
        <end position="64"/>
    </location>
</feature>
<feature type="transmembrane region" description="Helical" evidence="12">
    <location>
        <begin position="281"/>
        <end position="303"/>
    </location>
</feature>
<accession>A2S1V7</accession>
<keyword evidence="4" id="KW-0997">Cell inner membrane</keyword>
<evidence type="ECO:0000256" key="9">
    <source>
        <dbReference type="ARBA" id="ARBA00023098"/>
    </source>
</evidence>
<feature type="transmembrane region" description="Helical" evidence="12">
    <location>
        <begin position="168"/>
        <end position="186"/>
    </location>
</feature>
<keyword evidence="9" id="KW-0443">Lipid metabolism</keyword>
<feature type="transmembrane region" description="Helical" evidence="12">
    <location>
        <begin position="135"/>
        <end position="156"/>
    </location>
</feature>
<keyword evidence="6 12" id="KW-0812">Transmembrane</keyword>
<feature type="domain" description="EamA" evidence="13">
    <location>
        <begin position="222"/>
        <end position="353"/>
    </location>
</feature>
<evidence type="ECO:0000256" key="4">
    <source>
        <dbReference type="ARBA" id="ARBA00022519"/>
    </source>
</evidence>
<dbReference type="Pfam" id="PF00892">
    <property type="entry name" value="EamA"/>
    <property type="match status" value="1"/>
</dbReference>
<feature type="compositionally biased region" description="Basic and acidic residues" evidence="11">
    <location>
        <begin position="46"/>
        <end position="62"/>
    </location>
</feature>
<feature type="transmembrane region" description="Helical" evidence="12">
    <location>
        <begin position="192"/>
        <end position="208"/>
    </location>
</feature>
<reference evidence="14 15" key="1">
    <citation type="submission" date="2007-01" db="EMBL/GenBank/DDBJ databases">
        <authorList>
            <person name="DeShazer D."/>
            <person name="Woods D.E."/>
            <person name="Nierman W.C."/>
        </authorList>
    </citation>
    <scope>NUCLEOTIDE SEQUENCE [LARGE SCALE GENOMIC DNA]</scope>
    <source>
        <strain evidence="14 15">NCTC 10229</strain>
    </source>
</reference>
<dbReference type="PANTHER" id="PTHR30561">
    <property type="entry name" value="SMR FAMILY PROTON-DEPENDENT DRUG EFFLUX TRANSPORTER SUGE"/>
    <property type="match status" value="1"/>
</dbReference>
<feature type="transmembrane region" description="Helical" evidence="12">
    <location>
        <begin position="220"/>
        <end position="236"/>
    </location>
</feature>
<keyword evidence="10 12" id="KW-0472">Membrane</keyword>
<proteinExistence type="predicted"/>
<dbReference type="SUPFAM" id="SSF103481">
    <property type="entry name" value="Multidrug resistance efflux transporter EmrE"/>
    <property type="match status" value="2"/>
</dbReference>
<feature type="transmembrane region" description="Helical" evidence="12">
    <location>
        <begin position="248"/>
        <end position="269"/>
    </location>
</feature>
<evidence type="ECO:0000259" key="13">
    <source>
        <dbReference type="Pfam" id="PF00892"/>
    </source>
</evidence>
<feature type="transmembrane region" description="Helical" evidence="12">
    <location>
        <begin position="309"/>
        <end position="330"/>
    </location>
</feature>
<keyword evidence="2" id="KW-1003">Cell membrane</keyword>
<keyword evidence="7" id="KW-0448">Lipopolysaccharide biosynthesis</keyword>
<evidence type="ECO:0000256" key="10">
    <source>
        <dbReference type="ARBA" id="ARBA00023136"/>
    </source>
</evidence>
<dbReference type="GO" id="GO:0009245">
    <property type="term" value="P:lipid A biosynthetic process"/>
    <property type="evidence" value="ECO:0007669"/>
    <property type="project" value="UniProtKB-KW"/>
</dbReference>
<evidence type="ECO:0000256" key="5">
    <source>
        <dbReference type="ARBA" id="ARBA00022556"/>
    </source>
</evidence>
<keyword evidence="5" id="KW-0441">Lipid A biosynthesis</keyword>
<name>A2S1V7_BURM9</name>
<dbReference type="AlphaFoldDB" id="A2S1V7"/>
<evidence type="ECO:0000256" key="3">
    <source>
        <dbReference type="ARBA" id="ARBA00022516"/>
    </source>
</evidence>
<feature type="transmembrane region" description="Helical" evidence="12">
    <location>
        <begin position="107"/>
        <end position="129"/>
    </location>
</feature>
<comment type="subcellular location">
    <subcellularLocation>
        <location evidence="1">Cell membrane</location>
        <topology evidence="1">Multi-pass membrane protein</topology>
    </subcellularLocation>
</comment>
<dbReference type="Proteomes" id="UP000002283">
    <property type="component" value="Chromosome II"/>
</dbReference>
<evidence type="ECO:0000256" key="1">
    <source>
        <dbReference type="ARBA" id="ARBA00004651"/>
    </source>
</evidence>
<evidence type="ECO:0000256" key="11">
    <source>
        <dbReference type="SAM" id="MobiDB-lite"/>
    </source>
</evidence>
<dbReference type="PANTHER" id="PTHR30561:SF9">
    <property type="entry name" value="4-AMINO-4-DEOXY-L-ARABINOSE-PHOSPHOUNDECAPRENOL FLIPPASE SUBUNIT ARNF-RELATED"/>
    <property type="match status" value="1"/>
</dbReference>
<organism evidence="14 15">
    <name type="scientific">Burkholderia mallei (strain NCTC 10229)</name>
    <dbReference type="NCBI Taxonomy" id="412022"/>
    <lineage>
        <taxon>Bacteria</taxon>
        <taxon>Pseudomonadati</taxon>
        <taxon>Pseudomonadota</taxon>
        <taxon>Betaproteobacteria</taxon>
        <taxon>Burkholderiales</taxon>
        <taxon>Burkholderiaceae</taxon>
        <taxon>Burkholderia</taxon>
        <taxon>pseudomallei group</taxon>
    </lineage>
</organism>
<evidence type="ECO:0000313" key="15">
    <source>
        <dbReference type="Proteomes" id="UP000002283"/>
    </source>
</evidence>
<dbReference type="EMBL" id="CP000545">
    <property type="protein sequence ID" value="ABM98820.2"/>
    <property type="molecule type" value="Genomic_DNA"/>
</dbReference>
<sequence>MVSVIAKSDRGQNALLSTIRRAIAREPPCPLRQRYTRGAREPPCADARHPEHGGKRSLRDRGPPPPACPIHVFPPASMEQRFVLLVLLCALLHAVWNALLHASEDRVAQLGTMSVPYLLAGAAGALALPPPPAPAWPYVAASALLELGYCAALLRAYRSGDFSRIYPIARGLSPLAVCALALIALGERPTPFALAGIALVSLGIASLALRRGLRWSGESVPYALVTGLFIAAYSVVDGRGVRLAGDPLAYVAWVYLLWNAPQFALICRLRGWRALARSRAAVSRGLAAGVLSLAAYAIAIAAYRHLPVATVSALRETSSIFAIAIGWFALRERPSARRLAACALVVAGAMLIRM</sequence>
<evidence type="ECO:0000256" key="8">
    <source>
        <dbReference type="ARBA" id="ARBA00022989"/>
    </source>
</evidence>
<dbReference type="GO" id="GO:0009103">
    <property type="term" value="P:lipopolysaccharide biosynthetic process"/>
    <property type="evidence" value="ECO:0007669"/>
    <property type="project" value="UniProtKB-KW"/>
</dbReference>
<dbReference type="Gene3D" id="1.10.3730.20">
    <property type="match status" value="2"/>
</dbReference>
<evidence type="ECO:0000313" key="14">
    <source>
        <dbReference type="EMBL" id="ABM98820.2"/>
    </source>
</evidence>
<dbReference type="InterPro" id="IPR037185">
    <property type="entry name" value="EmrE-like"/>
</dbReference>
<dbReference type="InterPro" id="IPR000620">
    <property type="entry name" value="EamA_dom"/>
</dbReference>
<keyword evidence="3" id="KW-0444">Lipid biosynthesis</keyword>
<evidence type="ECO:0000256" key="2">
    <source>
        <dbReference type="ARBA" id="ARBA00022475"/>
    </source>
</evidence>
<dbReference type="HOGENOM" id="CLU_060016_3_0_4"/>
<evidence type="ECO:0000256" key="7">
    <source>
        <dbReference type="ARBA" id="ARBA00022985"/>
    </source>
</evidence>
<feature type="transmembrane region" description="Helical" evidence="12">
    <location>
        <begin position="82"/>
        <end position="100"/>
    </location>
</feature>
<dbReference type="GO" id="GO:0022857">
    <property type="term" value="F:transmembrane transporter activity"/>
    <property type="evidence" value="ECO:0007669"/>
    <property type="project" value="InterPro"/>
</dbReference>
<dbReference type="GO" id="GO:0005886">
    <property type="term" value="C:plasma membrane"/>
    <property type="evidence" value="ECO:0007669"/>
    <property type="project" value="UniProtKB-SubCell"/>
</dbReference>
<keyword evidence="8 12" id="KW-1133">Transmembrane helix</keyword>
<evidence type="ECO:0000256" key="6">
    <source>
        <dbReference type="ARBA" id="ARBA00022692"/>
    </source>
</evidence>